<sequence length="238" mass="27459">MGMNGQAGFTLNIIDFITVIINWSIILFMASRIYKKQDIKPMKRKVLLVCIIGLFSFSLHLNDLQLQIAILPLGVWLLFLYLKKKEGRWQRYRQYAWLGFCANYLFLAFALISLPINNMFFSKENPGTFLANIQSASVHTIHPSGESITLDKEKLRTQLSSMKQEGFFSSEWYSETYIDESNKRDERFPYELIDASAKWGSGIVATIYIEDDGRGLLVTTSDDQVYFRSAEPFIEEVN</sequence>
<dbReference type="EMBL" id="JAUSUD010000014">
    <property type="protein sequence ID" value="MDQ0231677.1"/>
    <property type="molecule type" value="Genomic_DNA"/>
</dbReference>
<keyword evidence="1" id="KW-1133">Transmembrane helix</keyword>
<feature type="transmembrane region" description="Helical" evidence="1">
    <location>
        <begin position="95"/>
        <end position="116"/>
    </location>
</feature>
<feature type="transmembrane region" description="Helical" evidence="1">
    <location>
        <begin position="12"/>
        <end position="34"/>
    </location>
</feature>
<accession>A0ABT9ZHC9</accession>
<keyword evidence="1" id="KW-0812">Transmembrane</keyword>
<comment type="caution">
    <text evidence="2">The sequence shown here is derived from an EMBL/GenBank/DDBJ whole genome shotgun (WGS) entry which is preliminary data.</text>
</comment>
<keyword evidence="3" id="KW-1185">Reference proteome</keyword>
<protein>
    <submittedName>
        <fullName evidence="2">Uncharacterized protein</fullName>
    </submittedName>
</protein>
<dbReference type="RefSeq" id="WP_307343041.1">
    <property type="nucleotide sequence ID" value="NZ_JAUSUD010000014.1"/>
</dbReference>
<proteinExistence type="predicted"/>
<evidence type="ECO:0000313" key="2">
    <source>
        <dbReference type="EMBL" id="MDQ0231677.1"/>
    </source>
</evidence>
<evidence type="ECO:0000313" key="3">
    <source>
        <dbReference type="Proteomes" id="UP001234495"/>
    </source>
</evidence>
<keyword evidence="1" id="KW-0472">Membrane</keyword>
<reference evidence="2 3" key="1">
    <citation type="submission" date="2023-07" db="EMBL/GenBank/DDBJ databases">
        <title>Genomic Encyclopedia of Type Strains, Phase IV (KMG-IV): sequencing the most valuable type-strain genomes for metagenomic binning, comparative biology and taxonomic classification.</title>
        <authorList>
            <person name="Goeker M."/>
        </authorList>
    </citation>
    <scope>NUCLEOTIDE SEQUENCE [LARGE SCALE GENOMIC DNA]</scope>
    <source>
        <strain evidence="2 3">DSM 29005</strain>
    </source>
</reference>
<feature type="transmembrane region" description="Helical" evidence="1">
    <location>
        <begin position="46"/>
        <end position="61"/>
    </location>
</feature>
<name>A0ABT9ZHC9_9BACI</name>
<organism evidence="2 3">
    <name type="scientific">Metabacillus malikii</name>
    <dbReference type="NCBI Taxonomy" id="1504265"/>
    <lineage>
        <taxon>Bacteria</taxon>
        <taxon>Bacillati</taxon>
        <taxon>Bacillota</taxon>
        <taxon>Bacilli</taxon>
        <taxon>Bacillales</taxon>
        <taxon>Bacillaceae</taxon>
        <taxon>Metabacillus</taxon>
    </lineage>
</organism>
<feature type="transmembrane region" description="Helical" evidence="1">
    <location>
        <begin position="67"/>
        <end position="83"/>
    </location>
</feature>
<evidence type="ECO:0000256" key="1">
    <source>
        <dbReference type="SAM" id="Phobius"/>
    </source>
</evidence>
<gene>
    <name evidence="2" type="ORF">J2S19_002961</name>
</gene>
<dbReference type="Proteomes" id="UP001234495">
    <property type="component" value="Unassembled WGS sequence"/>
</dbReference>